<dbReference type="EMBL" id="JAERQJ010000006">
    <property type="protein sequence ID" value="MBL0684744.1"/>
    <property type="molecule type" value="Genomic_DNA"/>
</dbReference>
<keyword evidence="3" id="KW-1003">Cell membrane</keyword>
<gene>
    <name evidence="8" type="ORF">JJQ60_14530</name>
</gene>
<evidence type="ECO:0000256" key="6">
    <source>
        <dbReference type="ARBA" id="ARBA00023136"/>
    </source>
</evidence>
<dbReference type="InterPro" id="IPR032808">
    <property type="entry name" value="DoxX"/>
</dbReference>
<name>A0A937D6S5_9FLAO</name>
<keyword evidence="4 7" id="KW-0812">Transmembrane</keyword>
<evidence type="ECO:0000313" key="8">
    <source>
        <dbReference type="EMBL" id="MBL0684744.1"/>
    </source>
</evidence>
<dbReference type="Proteomes" id="UP000651057">
    <property type="component" value="Unassembled WGS sequence"/>
</dbReference>
<evidence type="ECO:0000256" key="5">
    <source>
        <dbReference type="ARBA" id="ARBA00022989"/>
    </source>
</evidence>
<dbReference type="AlphaFoldDB" id="A0A937D6S5"/>
<evidence type="ECO:0000256" key="2">
    <source>
        <dbReference type="ARBA" id="ARBA00006679"/>
    </source>
</evidence>
<protein>
    <submittedName>
        <fullName evidence="8">DoxX family protein</fullName>
    </submittedName>
</protein>
<feature type="transmembrane region" description="Helical" evidence="7">
    <location>
        <begin position="78"/>
        <end position="98"/>
    </location>
</feature>
<feature type="transmembrane region" description="Helical" evidence="7">
    <location>
        <begin position="105"/>
        <end position="123"/>
    </location>
</feature>
<evidence type="ECO:0000256" key="1">
    <source>
        <dbReference type="ARBA" id="ARBA00004651"/>
    </source>
</evidence>
<feature type="transmembrane region" description="Helical" evidence="7">
    <location>
        <begin position="135"/>
        <end position="153"/>
    </location>
</feature>
<comment type="caution">
    <text evidence="8">The sequence shown here is derived from an EMBL/GenBank/DDBJ whole genome shotgun (WGS) entry which is preliminary data.</text>
</comment>
<dbReference type="InterPro" id="IPR051907">
    <property type="entry name" value="DoxX-like_oxidoreductase"/>
</dbReference>
<dbReference type="PANTHER" id="PTHR33452:SF1">
    <property type="entry name" value="INNER MEMBRANE PROTEIN YPHA-RELATED"/>
    <property type="match status" value="1"/>
</dbReference>
<comment type="similarity">
    <text evidence="2">Belongs to the DoxX family.</text>
</comment>
<comment type="subcellular location">
    <subcellularLocation>
        <location evidence="1">Cell membrane</location>
        <topology evidence="1">Multi-pass membrane protein</topology>
    </subcellularLocation>
</comment>
<evidence type="ECO:0000313" key="9">
    <source>
        <dbReference type="Proteomes" id="UP000651057"/>
    </source>
</evidence>
<reference evidence="8" key="1">
    <citation type="submission" date="2021-01" db="EMBL/GenBank/DDBJ databases">
        <authorList>
            <person name="Zhong Y.L."/>
        </authorList>
    </citation>
    <scope>NUCLEOTIDE SEQUENCE</scope>
    <source>
        <strain evidence="8">KCTC 23302</strain>
    </source>
</reference>
<evidence type="ECO:0000256" key="7">
    <source>
        <dbReference type="SAM" id="Phobius"/>
    </source>
</evidence>
<evidence type="ECO:0000256" key="3">
    <source>
        <dbReference type="ARBA" id="ARBA00022475"/>
    </source>
</evidence>
<sequence length="167" mass="19307">MEDIKPNRQYKSTRESMEIIRRWLMVLVATQTPEKRLDVVLLIYRITISLAFLFIHGYKKIVNFHEEIQHIPDPFGMGGYNATLIAIFSNVICSVFVMMGLFTRLFAVGAFMIPFIGLIIVHLDDPWSVKDVPLMYSLAFIVIIILGPGKYSADRIISQSWFKEKYN</sequence>
<evidence type="ECO:0000256" key="4">
    <source>
        <dbReference type="ARBA" id="ARBA00022692"/>
    </source>
</evidence>
<feature type="transmembrane region" description="Helical" evidence="7">
    <location>
        <begin position="39"/>
        <end position="58"/>
    </location>
</feature>
<dbReference type="Pfam" id="PF07681">
    <property type="entry name" value="DoxX"/>
    <property type="match status" value="1"/>
</dbReference>
<dbReference type="RefSeq" id="WP_201921611.1">
    <property type="nucleotide sequence ID" value="NZ_BAABAX010000014.1"/>
</dbReference>
<keyword evidence="9" id="KW-1185">Reference proteome</keyword>
<organism evidence="8 9">
    <name type="scientific">Aquimarina mytili</name>
    <dbReference type="NCBI Taxonomy" id="874423"/>
    <lineage>
        <taxon>Bacteria</taxon>
        <taxon>Pseudomonadati</taxon>
        <taxon>Bacteroidota</taxon>
        <taxon>Flavobacteriia</taxon>
        <taxon>Flavobacteriales</taxon>
        <taxon>Flavobacteriaceae</taxon>
        <taxon>Aquimarina</taxon>
    </lineage>
</organism>
<dbReference type="GO" id="GO:0005886">
    <property type="term" value="C:plasma membrane"/>
    <property type="evidence" value="ECO:0007669"/>
    <property type="project" value="UniProtKB-SubCell"/>
</dbReference>
<keyword evidence="6 7" id="KW-0472">Membrane</keyword>
<accession>A0A937D6S5</accession>
<dbReference type="PANTHER" id="PTHR33452">
    <property type="entry name" value="OXIDOREDUCTASE CATD-RELATED"/>
    <property type="match status" value="1"/>
</dbReference>
<proteinExistence type="inferred from homology"/>
<keyword evidence="5 7" id="KW-1133">Transmembrane helix</keyword>